<proteinExistence type="predicted"/>
<organism evidence="1">
    <name type="scientific">Uncultured Desulfatiglans sp</name>
    <dbReference type="NCBI Taxonomy" id="1748965"/>
    <lineage>
        <taxon>Bacteria</taxon>
        <taxon>Pseudomonadati</taxon>
        <taxon>Thermodesulfobacteriota</taxon>
        <taxon>Desulfobacteria</taxon>
        <taxon>Desulfatiglandales</taxon>
        <taxon>Desulfatiglandaceae</taxon>
        <taxon>Desulfatiglans</taxon>
        <taxon>environmental samples</taxon>
    </lineage>
</organism>
<dbReference type="AlphaFoldDB" id="A0A653AAK5"/>
<protein>
    <submittedName>
        <fullName evidence="1">Uncharacterized protein</fullName>
    </submittedName>
</protein>
<gene>
    <name evidence="1" type="ORF">TRIP_B350198</name>
</gene>
<reference evidence="1" key="1">
    <citation type="submission" date="2018-07" db="EMBL/GenBank/DDBJ databases">
        <authorList>
            <consortium name="Genoscope - CEA"/>
            <person name="William W."/>
        </authorList>
    </citation>
    <scope>NUCLEOTIDE SEQUENCE</scope>
    <source>
        <strain evidence="1">IK1</strain>
    </source>
</reference>
<evidence type="ECO:0000313" key="1">
    <source>
        <dbReference type="EMBL" id="VBB45097.1"/>
    </source>
</evidence>
<accession>A0A653AAK5</accession>
<dbReference type="EMBL" id="UPXX01000029">
    <property type="protein sequence ID" value="VBB45097.1"/>
    <property type="molecule type" value="Genomic_DNA"/>
</dbReference>
<sequence length="59" mass="6613">MNLANCKGVNVTVEDCQEFSEDLMDLARDAHEFELIKRRKSSNDVGIFPGITAGRPSTW</sequence>
<name>A0A653AAK5_UNCDX</name>